<gene>
    <name evidence="1" type="ORF">HUJ06_028718</name>
</gene>
<evidence type="ECO:0000313" key="2">
    <source>
        <dbReference type="Proteomes" id="UP000607653"/>
    </source>
</evidence>
<dbReference type="Gene3D" id="1.25.40.10">
    <property type="entry name" value="Tetratricopeptide repeat domain"/>
    <property type="match status" value="1"/>
</dbReference>
<name>A0A822Y3W2_NELNU</name>
<organism evidence="1 2">
    <name type="scientific">Nelumbo nucifera</name>
    <name type="common">Sacred lotus</name>
    <dbReference type="NCBI Taxonomy" id="4432"/>
    <lineage>
        <taxon>Eukaryota</taxon>
        <taxon>Viridiplantae</taxon>
        <taxon>Streptophyta</taxon>
        <taxon>Embryophyta</taxon>
        <taxon>Tracheophyta</taxon>
        <taxon>Spermatophyta</taxon>
        <taxon>Magnoliopsida</taxon>
        <taxon>Proteales</taxon>
        <taxon>Nelumbonaceae</taxon>
        <taxon>Nelumbo</taxon>
    </lineage>
</organism>
<keyword evidence="2" id="KW-1185">Reference proteome</keyword>
<dbReference type="EMBL" id="DUZY01000002">
    <property type="protein sequence ID" value="DAD27250.1"/>
    <property type="molecule type" value="Genomic_DNA"/>
</dbReference>
<comment type="caution">
    <text evidence="1">The sequence shown here is derived from an EMBL/GenBank/DDBJ whole genome shotgun (WGS) entry which is preliminary data.</text>
</comment>
<protein>
    <submittedName>
        <fullName evidence="1">Uncharacterized protein</fullName>
    </submittedName>
</protein>
<dbReference type="AlphaFoldDB" id="A0A822Y3W2"/>
<evidence type="ECO:0000313" key="1">
    <source>
        <dbReference type="EMBL" id="DAD27250.1"/>
    </source>
</evidence>
<dbReference type="InterPro" id="IPR011990">
    <property type="entry name" value="TPR-like_helical_dom_sf"/>
</dbReference>
<sequence length="128" mass="14518">MLKSNPTNPFLLRNYGQFLHEVEKDVAKAEEYYGRAVLVSPGDGEVLSLYGKLIWEMHRDQDRAQSYFDQAVQASPSNCYCNSSYMWTIPEAVRTGLDRRQGSRDSRSDSDTAAIISMSLGARTRPYL</sequence>
<accession>A0A822Y3W2</accession>
<dbReference type="SUPFAM" id="SSF48452">
    <property type="entry name" value="TPR-like"/>
    <property type="match status" value="1"/>
</dbReference>
<dbReference type="PANTHER" id="PTHR26312:SF123">
    <property type="entry name" value="TETRATRICOPEPTIDE REPEAT (TPR)-LIKE SUPERFAMILY PROTEIN"/>
    <property type="match status" value="1"/>
</dbReference>
<proteinExistence type="predicted"/>
<dbReference type="Proteomes" id="UP000607653">
    <property type="component" value="Unassembled WGS sequence"/>
</dbReference>
<reference evidence="1 2" key="1">
    <citation type="journal article" date="2020" name="Mol. Biol. Evol.">
        <title>Distinct Expression and Methylation Patterns for Genes with Different Fates following a Single Whole-Genome Duplication in Flowering Plants.</title>
        <authorList>
            <person name="Shi T."/>
            <person name="Rahmani R.S."/>
            <person name="Gugger P.F."/>
            <person name="Wang M."/>
            <person name="Li H."/>
            <person name="Zhang Y."/>
            <person name="Li Z."/>
            <person name="Wang Q."/>
            <person name="Van de Peer Y."/>
            <person name="Marchal K."/>
            <person name="Chen J."/>
        </authorList>
    </citation>
    <scope>NUCLEOTIDE SEQUENCE [LARGE SCALE GENOMIC DNA]</scope>
    <source>
        <tissue evidence="1">Leaf</tissue>
    </source>
</reference>
<dbReference type="PANTHER" id="PTHR26312">
    <property type="entry name" value="TETRATRICOPEPTIDE REPEAT PROTEIN 5"/>
    <property type="match status" value="1"/>
</dbReference>